<feature type="transmembrane region" description="Helical" evidence="3">
    <location>
        <begin position="360"/>
        <end position="381"/>
    </location>
</feature>
<comment type="caution">
    <text evidence="5">The sequence shown here is derived from an EMBL/GenBank/DDBJ whole genome shotgun (WGS) entry which is preliminary data.</text>
</comment>
<organism evidence="5 6">
    <name type="scientific">Platanthera zijinensis</name>
    <dbReference type="NCBI Taxonomy" id="2320716"/>
    <lineage>
        <taxon>Eukaryota</taxon>
        <taxon>Viridiplantae</taxon>
        <taxon>Streptophyta</taxon>
        <taxon>Embryophyta</taxon>
        <taxon>Tracheophyta</taxon>
        <taxon>Spermatophyta</taxon>
        <taxon>Magnoliopsida</taxon>
        <taxon>Liliopsida</taxon>
        <taxon>Asparagales</taxon>
        <taxon>Orchidaceae</taxon>
        <taxon>Orchidoideae</taxon>
        <taxon>Orchideae</taxon>
        <taxon>Orchidinae</taxon>
        <taxon>Platanthera</taxon>
    </lineage>
</organism>
<dbReference type="InterPro" id="IPR056029">
    <property type="entry name" value="DUF7610"/>
</dbReference>
<dbReference type="AlphaFoldDB" id="A0AAP0BAQ5"/>
<keyword evidence="3" id="KW-0472">Membrane</keyword>
<dbReference type="Proteomes" id="UP001418222">
    <property type="component" value="Unassembled WGS sequence"/>
</dbReference>
<accession>A0AAP0BAQ5</accession>
<name>A0AAP0BAQ5_9ASPA</name>
<evidence type="ECO:0000313" key="5">
    <source>
        <dbReference type="EMBL" id="KAK8934346.1"/>
    </source>
</evidence>
<keyword evidence="1" id="KW-0175">Coiled coil</keyword>
<gene>
    <name evidence="5" type="ORF">KSP39_PZI014823</name>
</gene>
<reference evidence="5 6" key="1">
    <citation type="journal article" date="2022" name="Nat. Plants">
        <title>Genomes of leafy and leafless Platanthera orchids illuminate the evolution of mycoheterotrophy.</title>
        <authorList>
            <person name="Li M.H."/>
            <person name="Liu K.W."/>
            <person name="Li Z."/>
            <person name="Lu H.C."/>
            <person name="Ye Q.L."/>
            <person name="Zhang D."/>
            <person name="Wang J.Y."/>
            <person name="Li Y.F."/>
            <person name="Zhong Z.M."/>
            <person name="Liu X."/>
            <person name="Yu X."/>
            <person name="Liu D.K."/>
            <person name="Tu X.D."/>
            <person name="Liu B."/>
            <person name="Hao Y."/>
            <person name="Liao X.Y."/>
            <person name="Jiang Y.T."/>
            <person name="Sun W.H."/>
            <person name="Chen J."/>
            <person name="Chen Y.Q."/>
            <person name="Ai Y."/>
            <person name="Zhai J.W."/>
            <person name="Wu S.S."/>
            <person name="Zhou Z."/>
            <person name="Hsiao Y.Y."/>
            <person name="Wu W.L."/>
            <person name="Chen Y.Y."/>
            <person name="Lin Y.F."/>
            <person name="Hsu J.L."/>
            <person name="Li C.Y."/>
            <person name="Wang Z.W."/>
            <person name="Zhao X."/>
            <person name="Zhong W.Y."/>
            <person name="Ma X.K."/>
            <person name="Ma L."/>
            <person name="Huang J."/>
            <person name="Chen G.Z."/>
            <person name="Huang M.Z."/>
            <person name="Huang L."/>
            <person name="Peng D.H."/>
            <person name="Luo Y.B."/>
            <person name="Zou S.Q."/>
            <person name="Chen S.P."/>
            <person name="Lan S."/>
            <person name="Tsai W.C."/>
            <person name="Van de Peer Y."/>
            <person name="Liu Z.J."/>
        </authorList>
    </citation>
    <scope>NUCLEOTIDE SEQUENCE [LARGE SCALE GENOMIC DNA]</scope>
    <source>
        <strain evidence="5">Lor287</strain>
    </source>
</reference>
<keyword evidence="6" id="KW-1185">Reference proteome</keyword>
<feature type="domain" description="DUF7610" evidence="4">
    <location>
        <begin position="8"/>
        <end position="72"/>
    </location>
</feature>
<feature type="coiled-coil region" evidence="1">
    <location>
        <begin position="5"/>
        <end position="32"/>
    </location>
</feature>
<evidence type="ECO:0000259" key="4">
    <source>
        <dbReference type="Pfam" id="PF24583"/>
    </source>
</evidence>
<protein>
    <recommendedName>
        <fullName evidence="4">DUF7610 domain-containing protein</fullName>
    </recommendedName>
</protein>
<feature type="domain" description="DUF7610" evidence="4">
    <location>
        <begin position="213"/>
        <end position="267"/>
    </location>
</feature>
<keyword evidence="3" id="KW-0812">Transmembrane</keyword>
<evidence type="ECO:0000256" key="1">
    <source>
        <dbReference type="SAM" id="Coils"/>
    </source>
</evidence>
<evidence type="ECO:0000256" key="2">
    <source>
        <dbReference type="SAM" id="MobiDB-lite"/>
    </source>
</evidence>
<feature type="domain" description="DUF7610" evidence="4">
    <location>
        <begin position="100"/>
        <end position="165"/>
    </location>
</feature>
<feature type="compositionally biased region" description="Low complexity" evidence="2">
    <location>
        <begin position="280"/>
        <end position="290"/>
    </location>
</feature>
<feature type="region of interest" description="Disordered" evidence="2">
    <location>
        <begin position="273"/>
        <end position="350"/>
    </location>
</feature>
<keyword evidence="3" id="KW-1133">Transmembrane helix</keyword>
<dbReference type="EMBL" id="JBBWWQ010000012">
    <property type="protein sequence ID" value="KAK8934346.1"/>
    <property type="molecule type" value="Genomic_DNA"/>
</dbReference>
<dbReference type="Pfam" id="PF24583">
    <property type="entry name" value="DUF7610"/>
    <property type="match status" value="3"/>
</dbReference>
<feature type="compositionally biased region" description="Acidic residues" evidence="2">
    <location>
        <begin position="326"/>
        <end position="338"/>
    </location>
</feature>
<proteinExistence type="predicted"/>
<evidence type="ECO:0000313" key="6">
    <source>
        <dbReference type="Proteomes" id="UP001418222"/>
    </source>
</evidence>
<evidence type="ECO:0000256" key="3">
    <source>
        <dbReference type="SAM" id="Phobius"/>
    </source>
</evidence>
<sequence length="392" mass="41862">MAPSEAILSKKLDELESEVDFLEDLKEERLSRPRAAAIRSKLAFLKSLLAAETGVSSGEASDRLSRIAGRILAFDEPKSETSDVTKNSKKISGMKHVLLLKNLEELESAANAIFAGSPEPIWHPNSAKFLGKIAFTKSLLAAEEHGEPLSSMGARLAAVEEAFAHLVSTDAAPPSCSGTSSSSCHTEEVEEEAGARAPWLLSLRSKIEDLEQDINGDGYDDAQRKIRFFKSLLAAEMKWKGGEKADDFDSIVKRFSSIESEFADRNRAFETEFDASGGNSSSPCSCTSSCFDEGQDKEKRSGEEEEEGGGSVFGINETGESCSPEIVEEVEVNSETDDSEKGGMGAPGTGGGTRFGKLRAMGAMVGVFAVAVAGVVIGGFYSEVNPVYLVPT</sequence>